<reference evidence="2" key="1">
    <citation type="submission" date="2016-10" db="EMBL/GenBank/DDBJ databases">
        <authorList>
            <person name="Varghese N."/>
            <person name="Submissions S."/>
        </authorList>
    </citation>
    <scope>NUCLEOTIDE SEQUENCE [LARGE SCALE GENOMIC DNA]</scope>
    <source>
        <strain evidence="2">DSM 19891</strain>
    </source>
</reference>
<dbReference type="EMBL" id="FOYX01000001">
    <property type="protein sequence ID" value="SFR66142.1"/>
    <property type="molecule type" value="Genomic_DNA"/>
</dbReference>
<dbReference type="RefSeq" id="WP_073243067.1">
    <property type="nucleotide sequence ID" value="NZ_FOYX01000001.1"/>
</dbReference>
<sequence>MKSEKIKYNYTEWYSADELNEHSKKWLSELLFIKDEQQFLLNLIQSFSTKRISKNQLAQLEDFKNSINENEIMLHSKISQVKKHMNQLKILVDGVNQLEMEHGYKKTHKELFKSMNKYLLDYRTVKERGLAKLTSIMKTTKPSNNNE</sequence>
<accession>A0A1I6IHB7</accession>
<proteinExistence type="predicted"/>
<protein>
    <submittedName>
        <fullName evidence="1">Uncharacterized protein</fullName>
    </submittedName>
</protein>
<evidence type="ECO:0000313" key="2">
    <source>
        <dbReference type="Proteomes" id="UP000199462"/>
    </source>
</evidence>
<gene>
    <name evidence="1" type="ORF">SAMN04488010_1737</name>
</gene>
<dbReference type="STRING" id="440514.SAMN04488010_1737"/>
<dbReference type="AlphaFoldDB" id="A0A1I6IHB7"/>
<name>A0A1I6IHB7_9FLAO</name>
<evidence type="ECO:0000313" key="1">
    <source>
        <dbReference type="EMBL" id="SFR66142.1"/>
    </source>
</evidence>
<keyword evidence="2" id="KW-1185">Reference proteome</keyword>
<organism evidence="1 2">
    <name type="scientific">Maribacter stanieri</name>
    <dbReference type="NCBI Taxonomy" id="440514"/>
    <lineage>
        <taxon>Bacteria</taxon>
        <taxon>Pseudomonadati</taxon>
        <taxon>Bacteroidota</taxon>
        <taxon>Flavobacteriia</taxon>
        <taxon>Flavobacteriales</taxon>
        <taxon>Flavobacteriaceae</taxon>
        <taxon>Maribacter</taxon>
    </lineage>
</organism>
<dbReference type="Proteomes" id="UP000199462">
    <property type="component" value="Unassembled WGS sequence"/>
</dbReference>